<evidence type="ECO:0000313" key="2">
    <source>
        <dbReference type="Proteomes" id="UP000280455"/>
    </source>
</evidence>
<organism evidence="1 2">
    <name type="scientific">Pseudomonas chlororaphis subsp. aureofaciens</name>
    <dbReference type="NCBI Taxonomy" id="587851"/>
    <lineage>
        <taxon>Bacteria</taxon>
        <taxon>Pseudomonadati</taxon>
        <taxon>Pseudomonadota</taxon>
        <taxon>Gammaproteobacteria</taxon>
        <taxon>Pseudomonadales</taxon>
        <taxon>Pseudomonadaceae</taxon>
        <taxon>Pseudomonas</taxon>
    </lineage>
</organism>
<dbReference type="AlphaFoldDB" id="A0AAD0ZG04"/>
<proteinExistence type="predicted"/>
<sequence length="89" mass="10001">MLAAYRLTTCLTHPPLLLPRSGLLIKGMTFKTTLSLQDSRECPCSMHPFTYSYRRSVDYKNSPGRNGAKHNAALVVFPCIKLVKCASRR</sequence>
<name>A0AAD0ZG04_9PSED</name>
<reference evidence="1 2" key="1">
    <citation type="submission" date="2018-03" db="EMBL/GenBank/DDBJ databases">
        <title>Diversity of phytobeneficial traits revealed by whole-genome analysis of worldwide-isolated phenazine-producing Pseudomonas spp.</title>
        <authorList>
            <person name="Biessy A."/>
            <person name="Novinscak A."/>
            <person name="Blom J."/>
            <person name="Leger G."/>
            <person name="Thomashow L.S."/>
            <person name="Cazorla F.M."/>
            <person name="Josic D."/>
            <person name="Filion M."/>
        </authorList>
    </citation>
    <scope>NUCLEOTIDE SEQUENCE [LARGE SCALE GENOMIC DNA]</scope>
    <source>
        <strain evidence="1 2">ChPhzS24</strain>
    </source>
</reference>
<evidence type="ECO:0000313" key="1">
    <source>
        <dbReference type="EMBL" id="AZE28092.1"/>
    </source>
</evidence>
<dbReference type="Proteomes" id="UP000280455">
    <property type="component" value="Chromosome"/>
</dbReference>
<gene>
    <name evidence="1" type="ORF">C4K07_1288</name>
</gene>
<protein>
    <submittedName>
        <fullName evidence="1">Uncharacterized protein</fullName>
    </submittedName>
</protein>
<accession>A0AAD0ZG04</accession>
<dbReference type="EMBL" id="CP027750">
    <property type="protein sequence ID" value="AZE28092.1"/>
    <property type="molecule type" value="Genomic_DNA"/>
</dbReference>